<evidence type="ECO:0000313" key="1">
    <source>
        <dbReference type="EMBL" id="GGD62536.1"/>
    </source>
</evidence>
<gene>
    <name evidence="1" type="ORF">GCM10010990_09910</name>
</gene>
<proteinExistence type="predicted"/>
<dbReference type="AlphaFoldDB" id="A0A916YVN4"/>
<organism evidence="1 2">
    <name type="scientific">Croceicoccus mobilis</name>
    <dbReference type="NCBI Taxonomy" id="1703339"/>
    <lineage>
        <taxon>Bacteria</taxon>
        <taxon>Pseudomonadati</taxon>
        <taxon>Pseudomonadota</taxon>
        <taxon>Alphaproteobacteria</taxon>
        <taxon>Sphingomonadales</taxon>
        <taxon>Erythrobacteraceae</taxon>
        <taxon>Croceicoccus</taxon>
    </lineage>
</organism>
<sequence length="72" mass="8197">MDCEYRPQFHFDWVESGGPEVSEPTKHGFGQRTIHAGFSSAFDGMIEMEYPFEGFRLSLIAPRSVRPGFIVN</sequence>
<evidence type="ECO:0000313" key="2">
    <source>
        <dbReference type="Proteomes" id="UP000612349"/>
    </source>
</evidence>
<dbReference type="Proteomes" id="UP000612349">
    <property type="component" value="Unassembled WGS sequence"/>
</dbReference>
<reference evidence="1" key="1">
    <citation type="journal article" date="2014" name="Int. J. Syst. Evol. Microbiol.">
        <title>Complete genome sequence of Corynebacterium casei LMG S-19264T (=DSM 44701T), isolated from a smear-ripened cheese.</title>
        <authorList>
            <consortium name="US DOE Joint Genome Institute (JGI-PGF)"/>
            <person name="Walter F."/>
            <person name="Albersmeier A."/>
            <person name="Kalinowski J."/>
            <person name="Ruckert C."/>
        </authorList>
    </citation>
    <scope>NUCLEOTIDE SEQUENCE</scope>
    <source>
        <strain evidence="1">CGMCC 1.15360</strain>
    </source>
</reference>
<dbReference type="EMBL" id="BMIP01000002">
    <property type="protein sequence ID" value="GGD62536.1"/>
    <property type="molecule type" value="Genomic_DNA"/>
</dbReference>
<comment type="caution">
    <text evidence="1">The sequence shown here is derived from an EMBL/GenBank/DDBJ whole genome shotgun (WGS) entry which is preliminary data.</text>
</comment>
<name>A0A916YVN4_9SPHN</name>
<accession>A0A916YVN4</accession>
<reference evidence="1" key="2">
    <citation type="submission" date="2020-09" db="EMBL/GenBank/DDBJ databases">
        <authorList>
            <person name="Sun Q."/>
            <person name="Zhou Y."/>
        </authorList>
    </citation>
    <scope>NUCLEOTIDE SEQUENCE</scope>
    <source>
        <strain evidence="1">CGMCC 1.15360</strain>
    </source>
</reference>
<keyword evidence="2" id="KW-1185">Reference proteome</keyword>
<protein>
    <submittedName>
        <fullName evidence="1">Uncharacterized protein</fullName>
    </submittedName>
</protein>